<sequence>MKKRRKITCPYCGAAAVLREGAYVYGERSKGEMLYVCTNYPACDAYVGVHHGTKRPLGTLADAELRNKRIWAHKLFDRIWQNGLMTRKEAYRWMEYFMGIPKDTGHIANFSDYRCEELMKKCRQILMNHHIELPIGA</sequence>
<name>A0A9D5R972_9FIRM</name>
<proteinExistence type="predicted"/>
<gene>
    <name evidence="1" type="ORF">INF28_09870</name>
</gene>
<dbReference type="EMBL" id="JADCKB010000022">
    <property type="protein sequence ID" value="MBE5040765.1"/>
    <property type="molecule type" value="Genomic_DNA"/>
</dbReference>
<comment type="caution">
    <text evidence="1">The sequence shown here is derived from an EMBL/GenBank/DDBJ whole genome shotgun (WGS) entry which is preliminary data.</text>
</comment>
<dbReference type="AlphaFoldDB" id="A0A9D5R972"/>
<dbReference type="Pfam" id="PF11672">
    <property type="entry name" value="DUF3268"/>
    <property type="match status" value="1"/>
</dbReference>
<keyword evidence="2" id="KW-1185">Reference proteome</keyword>
<reference evidence="1" key="1">
    <citation type="submission" date="2020-10" db="EMBL/GenBank/DDBJ databases">
        <title>ChiBAC.</title>
        <authorList>
            <person name="Zenner C."/>
            <person name="Hitch T.C.A."/>
            <person name="Clavel T."/>
        </authorList>
    </citation>
    <scope>NUCLEOTIDE SEQUENCE</scope>
    <source>
        <strain evidence="1">DSM 107454</strain>
    </source>
</reference>
<organism evidence="1 2">
    <name type="scientific">Ructibacterium gallinarum</name>
    <dbReference type="NCBI Taxonomy" id="2779355"/>
    <lineage>
        <taxon>Bacteria</taxon>
        <taxon>Bacillati</taxon>
        <taxon>Bacillota</taxon>
        <taxon>Clostridia</taxon>
        <taxon>Eubacteriales</taxon>
        <taxon>Oscillospiraceae</taxon>
        <taxon>Ructibacterium</taxon>
    </lineage>
</organism>
<dbReference type="InterPro" id="IPR021686">
    <property type="entry name" value="DUF3268"/>
</dbReference>
<accession>A0A9D5R972</accession>
<dbReference type="RefSeq" id="WP_226393319.1">
    <property type="nucleotide sequence ID" value="NZ_JADCKB010000022.1"/>
</dbReference>
<dbReference type="Proteomes" id="UP000806542">
    <property type="component" value="Unassembled WGS sequence"/>
</dbReference>
<evidence type="ECO:0000313" key="2">
    <source>
        <dbReference type="Proteomes" id="UP000806542"/>
    </source>
</evidence>
<protein>
    <submittedName>
        <fullName evidence="1">Uncharacterized protein</fullName>
    </submittedName>
</protein>
<evidence type="ECO:0000313" key="1">
    <source>
        <dbReference type="EMBL" id="MBE5040765.1"/>
    </source>
</evidence>